<organism evidence="4 5">
    <name type="scientific">Thermus oshimai JL-2</name>
    <dbReference type="NCBI Taxonomy" id="751945"/>
    <lineage>
        <taxon>Bacteria</taxon>
        <taxon>Thermotogati</taxon>
        <taxon>Deinococcota</taxon>
        <taxon>Deinococci</taxon>
        <taxon>Thermales</taxon>
        <taxon>Thermaceae</taxon>
        <taxon>Thermus</taxon>
    </lineage>
</organism>
<dbReference type="RefSeq" id="WP_015065203.1">
    <property type="nucleotide sequence ID" value="NC_019387.1"/>
</dbReference>
<dbReference type="PANTHER" id="PTHR43401:SF2">
    <property type="entry name" value="L-THREONINE 3-DEHYDROGENASE"/>
    <property type="match status" value="1"/>
</dbReference>
<geneLocation type="plasmid" evidence="4 5">
    <name>pTHEOS01</name>
</geneLocation>
<dbReference type="EMBL" id="CP003250">
    <property type="protein sequence ID" value="AFV77205.1"/>
    <property type="molecule type" value="Genomic_DNA"/>
</dbReference>
<sequence>MRALVLEDYGRLRWRELDPPEGEGVLLRVGACGLCGSDLSVYKGTPAMRARWRPPLVLGHEVAGVVEEGPEGWVGQRVAVHPLLSCGACPLCRGGRPNLCPHRRHVGFHLPGGFAERIRLPLGQLFPLPPSTPLWKGALAEPLAVALRALSFLGPLRGGKVLVLGAGSLGGLLAWLLRRAGAEVCLEDLNPSRVRHLVDLGLALPAGEGPGEWEAALDTVGTEASLKRAVKAVAPGGKVVAVGLGALEAPLPLQELVLGERTVQGSYTFTPQDFAEATALTAEVPEDLVARYPMEEAPEVFRALLEGRIPVPKVVLEHKEV</sequence>
<dbReference type="Gene3D" id="3.90.180.10">
    <property type="entry name" value="Medium-chain alcohol dehydrogenases, catalytic domain"/>
    <property type="match status" value="1"/>
</dbReference>
<dbReference type="OrthoDB" id="9777057at2"/>
<dbReference type="InterPro" id="IPR013154">
    <property type="entry name" value="ADH-like_N"/>
</dbReference>
<evidence type="ECO:0000313" key="5">
    <source>
        <dbReference type="Proteomes" id="UP000000211"/>
    </source>
</evidence>
<name>K7R1K4_THEOS</name>
<dbReference type="AlphaFoldDB" id="K7R1K4"/>
<dbReference type="SUPFAM" id="SSF51735">
    <property type="entry name" value="NAD(P)-binding Rossmann-fold domains"/>
    <property type="match status" value="1"/>
</dbReference>
<dbReference type="InterPro" id="IPR013149">
    <property type="entry name" value="ADH-like_C"/>
</dbReference>
<dbReference type="InterPro" id="IPR050129">
    <property type="entry name" value="Zn_alcohol_dh"/>
</dbReference>
<dbReference type="KEGG" id="tos:Theos_2213"/>
<reference evidence="4 5" key="1">
    <citation type="journal article" date="2013" name="Genome Announc.">
        <title>Whole Genome Sequencing of Thermus oshimai JL-2 and Thermus thermophilus JL-18, Incomplete Denitrifiers from the United States Great Basin.</title>
        <authorList>
            <person name="Murugapiran S.K."/>
            <person name="Huntemann M."/>
            <person name="Wei C.L."/>
            <person name="Han J."/>
            <person name="Detter J.C."/>
            <person name="Han C.S."/>
            <person name="Erkkila T.H."/>
            <person name="Teshima H."/>
            <person name="Chen A."/>
            <person name="Kyrpides N."/>
            <person name="Mavrommatis K."/>
            <person name="Markowitz V."/>
            <person name="Szeto E."/>
            <person name="Ivanova N."/>
            <person name="Pagani I."/>
            <person name="Lam J."/>
            <person name="McDonald A.I."/>
            <person name="Dodsworth J.A."/>
            <person name="Pati A."/>
            <person name="Goodwin L."/>
            <person name="Peters L."/>
            <person name="Pitluck S."/>
            <person name="Woyke T."/>
            <person name="Hedlund B.P."/>
        </authorList>
    </citation>
    <scope>NUCLEOTIDE SEQUENCE</scope>
    <source>
        <strain evidence="4 5">JL-2</strain>
        <plasmid evidence="4">pTHEOS01</plasmid>
    </source>
</reference>
<keyword evidence="1" id="KW-0560">Oxidoreductase</keyword>
<evidence type="ECO:0000259" key="2">
    <source>
        <dbReference type="Pfam" id="PF00107"/>
    </source>
</evidence>
<proteinExistence type="predicted"/>
<dbReference type="Pfam" id="PF08240">
    <property type="entry name" value="ADH_N"/>
    <property type="match status" value="1"/>
</dbReference>
<dbReference type="Gene3D" id="3.40.50.720">
    <property type="entry name" value="NAD(P)-binding Rossmann-like Domain"/>
    <property type="match status" value="1"/>
</dbReference>
<dbReference type="InterPro" id="IPR036291">
    <property type="entry name" value="NAD(P)-bd_dom_sf"/>
</dbReference>
<keyword evidence="5" id="KW-1185">Reference proteome</keyword>
<dbReference type="PANTHER" id="PTHR43401">
    <property type="entry name" value="L-THREONINE 3-DEHYDROGENASE"/>
    <property type="match status" value="1"/>
</dbReference>
<dbReference type="InterPro" id="IPR011032">
    <property type="entry name" value="GroES-like_sf"/>
</dbReference>
<dbReference type="HOGENOM" id="CLU_026673_11_0_0"/>
<evidence type="ECO:0000259" key="3">
    <source>
        <dbReference type="Pfam" id="PF08240"/>
    </source>
</evidence>
<protein>
    <submittedName>
        <fullName evidence="4">Zn-dependent alcohol dehydrogenase</fullName>
    </submittedName>
</protein>
<evidence type="ECO:0000313" key="4">
    <source>
        <dbReference type="EMBL" id="AFV77205.1"/>
    </source>
</evidence>
<keyword evidence="4" id="KW-0614">Plasmid</keyword>
<dbReference type="SUPFAM" id="SSF50129">
    <property type="entry name" value="GroES-like"/>
    <property type="match status" value="1"/>
</dbReference>
<dbReference type="GO" id="GO:0016491">
    <property type="term" value="F:oxidoreductase activity"/>
    <property type="evidence" value="ECO:0007669"/>
    <property type="project" value="UniProtKB-KW"/>
</dbReference>
<dbReference type="Proteomes" id="UP000000211">
    <property type="component" value="Plasmid pTHEOS01"/>
</dbReference>
<feature type="domain" description="Alcohol dehydrogenase-like N-terminal" evidence="3">
    <location>
        <begin position="24"/>
        <end position="129"/>
    </location>
</feature>
<dbReference type="PATRIC" id="fig|751945.3.peg.2152"/>
<accession>K7R1K4</accession>
<feature type="domain" description="Alcohol dehydrogenase-like C-terminal" evidence="2">
    <location>
        <begin position="201"/>
        <end position="282"/>
    </location>
</feature>
<dbReference type="Pfam" id="PF00107">
    <property type="entry name" value="ADH_zinc_N"/>
    <property type="match status" value="1"/>
</dbReference>
<evidence type="ECO:0000256" key="1">
    <source>
        <dbReference type="ARBA" id="ARBA00023002"/>
    </source>
</evidence>
<gene>
    <name evidence="4" type="ORF">Theos_2213</name>
</gene>